<keyword evidence="4 10" id="KW-1003">Cell membrane</keyword>
<sequence>MLSRGSISKLVEVFLLLGFIHMAIGADDMSSYYNVYKTAKFNYPIEKDIISNLKSATPDDIKSGGFIKFKVTLYFDESKLQAEMSAKEDIIRHIIILAVSGFEASTLQSSSGKKELADFIVANVNAILTAGQVRGVAFGDFVIQS</sequence>
<evidence type="ECO:0000256" key="1">
    <source>
        <dbReference type="ARBA" id="ARBA00002254"/>
    </source>
</evidence>
<name>A0A099TZD0_9HELI</name>
<dbReference type="Proteomes" id="UP000255139">
    <property type="component" value="Unassembled WGS sequence"/>
</dbReference>
<evidence type="ECO:0000256" key="8">
    <source>
        <dbReference type="ARBA" id="ARBA00022989"/>
    </source>
</evidence>
<dbReference type="RefSeq" id="WP_034557935.1">
    <property type="nucleotide sequence ID" value="NZ_FZML01000012.1"/>
</dbReference>
<dbReference type="Proteomes" id="UP000029922">
    <property type="component" value="Unassembled WGS sequence"/>
</dbReference>
<evidence type="ECO:0000313" key="13">
    <source>
        <dbReference type="Proteomes" id="UP000029922"/>
    </source>
</evidence>
<organism evidence="11 14">
    <name type="scientific">Helicobacter muridarum</name>
    <dbReference type="NCBI Taxonomy" id="216"/>
    <lineage>
        <taxon>Bacteria</taxon>
        <taxon>Pseudomonadati</taxon>
        <taxon>Campylobacterota</taxon>
        <taxon>Epsilonproteobacteria</taxon>
        <taxon>Campylobacterales</taxon>
        <taxon>Helicobacteraceae</taxon>
        <taxon>Helicobacter</taxon>
    </lineage>
</organism>
<evidence type="ECO:0000256" key="7">
    <source>
        <dbReference type="ARBA" id="ARBA00022779"/>
    </source>
</evidence>
<evidence type="ECO:0000256" key="6">
    <source>
        <dbReference type="ARBA" id="ARBA00022692"/>
    </source>
</evidence>
<comment type="subcellular location">
    <subcellularLocation>
        <location evidence="2">Cell membrane</location>
        <topology evidence="2">Single-pass membrane protein</topology>
    </subcellularLocation>
</comment>
<evidence type="ECO:0000256" key="9">
    <source>
        <dbReference type="ARBA" id="ARBA00023136"/>
    </source>
</evidence>
<protein>
    <recommendedName>
        <fullName evidence="10">Flagellar protein FliL</fullName>
    </recommendedName>
</protein>
<dbReference type="GO" id="GO:0071978">
    <property type="term" value="P:bacterial-type flagellum-dependent swarming motility"/>
    <property type="evidence" value="ECO:0007669"/>
    <property type="project" value="TreeGrafter"/>
</dbReference>
<dbReference type="OrthoDB" id="5329525at2"/>
<keyword evidence="9 10" id="KW-0472">Membrane</keyword>
<reference evidence="12 13" key="1">
    <citation type="journal article" date="2014" name="Genome Announc.">
        <title>Draft genome sequences of eight enterohepatic helicobacter species isolated from both laboratory and wild rodents.</title>
        <authorList>
            <person name="Sheh A."/>
            <person name="Shen Z."/>
            <person name="Fox J.G."/>
        </authorList>
    </citation>
    <scope>NUCLEOTIDE SEQUENCE [LARGE SCALE GENOMIC DNA]</scope>
    <source>
        <strain evidence="12 13">ST1</strain>
    </source>
</reference>
<evidence type="ECO:0000256" key="10">
    <source>
        <dbReference type="RuleBase" id="RU364125"/>
    </source>
</evidence>
<dbReference type="PANTHER" id="PTHR35091:SF2">
    <property type="entry name" value="FLAGELLAR PROTEIN FLIL"/>
    <property type="match status" value="1"/>
</dbReference>
<keyword evidence="7 10" id="KW-0283">Flagellar rotation</keyword>
<keyword evidence="5 10" id="KW-0145">Chemotaxis</keyword>
<keyword evidence="11" id="KW-0969">Cilium</keyword>
<evidence type="ECO:0000313" key="14">
    <source>
        <dbReference type="Proteomes" id="UP000255139"/>
    </source>
</evidence>
<keyword evidence="11" id="KW-0966">Cell projection</keyword>
<dbReference type="GO" id="GO:0006935">
    <property type="term" value="P:chemotaxis"/>
    <property type="evidence" value="ECO:0007669"/>
    <property type="project" value="UniProtKB-KW"/>
</dbReference>
<dbReference type="AlphaFoldDB" id="A0A099TZD0"/>
<gene>
    <name evidence="12" type="ORF">LS73_005940</name>
    <name evidence="11" type="ORF">NCTC12714_00873</name>
</gene>
<dbReference type="GO" id="GO:0009425">
    <property type="term" value="C:bacterial-type flagellum basal body"/>
    <property type="evidence" value="ECO:0007669"/>
    <property type="project" value="InterPro"/>
</dbReference>
<dbReference type="EMBL" id="JRPD02000011">
    <property type="protein sequence ID" value="TLE00070.1"/>
    <property type="molecule type" value="Genomic_DNA"/>
</dbReference>
<dbReference type="InterPro" id="IPR005503">
    <property type="entry name" value="FliL"/>
</dbReference>
<dbReference type="EMBL" id="UGJE01000002">
    <property type="protein sequence ID" value="STQ86082.1"/>
    <property type="molecule type" value="Genomic_DNA"/>
</dbReference>
<evidence type="ECO:0000313" key="12">
    <source>
        <dbReference type="EMBL" id="TLE00070.1"/>
    </source>
</evidence>
<accession>A0A099TZD0</accession>
<keyword evidence="6" id="KW-0812">Transmembrane</keyword>
<evidence type="ECO:0000256" key="5">
    <source>
        <dbReference type="ARBA" id="ARBA00022500"/>
    </source>
</evidence>
<dbReference type="PANTHER" id="PTHR35091">
    <property type="entry name" value="FLAGELLAR PROTEIN FLIL"/>
    <property type="match status" value="1"/>
</dbReference>
<keyword evidence="8" id="KW-1133">Transmembrane helix</keyword>
<evidence type="ECO:0000313" key="11">
    <source>
        <dbReference type="EMBL" id="STQ86082.1"/>
    </source>
</evidence>
<reference evidence="11 14" key="2">
    <citation type="submission" date="2018-06" db="EMBL/GenBank/DDBJ databases">
        <authorList>
            <consortium name="Pathogen Informatics"/>
            <person name="Doyle S."/>
        </authorList>
    </citation>
    <scope>NUCLEOTIDE SEQUENCE [LARGE SCALE GENOMIC DNA]</scope>
    <source>
        <strain evidence="11 14">NCTC12714</strain>
    </source>
</reference>
<dbReference type="GO" id="GO:0005886">
    <property type="term" value="C:plasma membrane"/>
    <property type="evidence" value="ECO:0007669"/>
    <property type="project" value="UniProtKB-SubCell"/>
</dbReference>
<evidence type="ECO:0000256" key="2">
    <source>
        <dbReference type="ARBA" id="ARBA00004162"/>
    </source>
</evidence>
<dbReference type="Pfam" id="PF03748">
    <property type="entry name" value="FliL"/>
    <property type="match status" value="1"/>
</dbReference>
<comment type="function">
    <text evidence="1 10">Controls the rotational direction of flagella during chemotaxis.</text>
</comment>
<dbReference type="STRING" id="216.LS73_04920"/>
<keyword evidence="11" id="KW-0282">Flagellum</keyword>
<proteinExistence type="inferred from homology"/>
<keyword evidence="14" id="KW-1185">Reference proteome</keyword>
<evidence type="ECO:0000256" key="3">
    <source>
        <dbReference type="ARBA" id="ARBA00008281"/>
    </source>
</evidence>
<evidence type="ECO:0000256" key="4">
    <source>
        <dbReference type="ARBA" id="ARBA00022475"/>
    </source>
</evidence>
<comment type="similarity">
    <text evidence="3 10">Belongs to the FliL family.</text>
</comment>